<evidence type="ECO:0000313" key="5">
    <source>
        <dbReference type="Proteomes" id="UP000094527"/>
    </source>
</evidence>
<reference evidence="4 5" key="1">
    <citation type="journal article" date="2016" name="Genome Biol. Evol.">
        <title>Gene Family Evolution Reflects Adaptation to Soil Environmental Stressors in the Genome of the Collembolan Orchesella cincta.</title>
        <authorList>
            <person name="Faddeeva-Vakhrusheva A."/>
            <person name="Derks M.F."/>
            <person name="Anvar S.Y."/>
            <person name="Agamennone V."/>
            <person name="Suring W."/>
            <person name="Smit S."/>
            <person name="van Straalen N.M."/>
            <person name="Roelofs D."/>
        </authorList>
    </citation>
    <scope>NUCLEOTIDE SEQUENCE [LARGE SCALE GENOMIC DNA]</scope>
    <source>
        <tissue evidence="4">Mixed pool</tissue>
    </source>
</reference>
<dbReference type="GO" id="GO:0005634">
    <property type="term" value="C:nucleus"/>
    <property type="evidence" value="ECO:0007669"/>
    <property type="project" value="UniProtKB-SubCell"/>
</dbReference>
<feature type="compositionally biased region" description="Acidic residues" evidence="3">
    <location>
        <begin position="108"/>
        <end position="118"/>
    </location>
</feature>
<dbReference type="InterPro" id="IPR050568">
    <property type="entry name" value="Transcr_DNA_Rep_Reg"/>
</dbReference>
<comment type="subcellular location">
    <subcellularLocation>
        <location evidence="1">Nucleus</location>
    </subcellularLocation>
</comment>
<keyword evidence="2" id="KW-0539">Nucleus</keyword>
<proteinExistence type="predicted"/>
<sequence>MEVVEEDSVRMESSEPEVSTVISTEAEEENSSLSMLNQGFVIDSELLSLTVSNEDDSRVVEQSNVVGETEESADMELEDNTEFFEDETVPENPDDTENPEDSRPLVDLDGEEDDEDDNSNSITTQLPIHRIKKIMKICLATTEEEEPEAVNSKNKKNKSKECVMINKEAMYLTTLATEYFIAAIGDMAGRLTVSSKKKTMTMDHLKRVLSDSESFDFLQGCLQPSVIIGD</sequence>
<evidence type="ECO:0000256" key="2">
    <source>
        <dbReference type="ARBA" id="ARBA00023242"/>
    </source>
</evidence>
<evidence type="ECO:0000256" key="1">
    <source>
        <dbReference type="ARBA" id="ARBA00004123"/>
    </source>
</evidence>
<dbReference type="PANTHER" id="PTHR10252">
    <property type="entry name" value="HISTONE-LIKE TRANSCRIPTION FACTOR CCAAT-RELATED"/>
    <property type="match status" value="1"/>
</dbReference>
<evidence type="ECO:0000256" key="3">
    <source>
        <dbReference type="SAM" id="MobiDB-lite"/>
    </source>
</evidence>
<dbReference type="Proteomes" id="UP000094527">
    <property type="component" value="Unassembled WGS sequence"/>
</dbReference>
<dbReference type="PANTHER" id="PTHR10252:SF54">
    <property type="entry name" value="CHROMATIN ACCESSIBILITY COMPLEX PROTEIN 1"/>
    <property type="match status" value="1"/>
</dbReference>
<dbReference type="EMBL" id="LJIJ01002632">
    <property type="protein sequence ID" value="ODM89449.1"/>
    <property type="molecule type" value="Genomic_DNA"/>
</dbReference>
<dbReference type="SUPFAM" id="SSF47113">
    <property type="entry name" value="Histone-fold"/>
    <property type="match status" value="1"/>
</dbReference>
<comment type="caution">
    <text evidence="4">The sequence shown here is derived from an EMBL/GenBank/DDBJ whole genome shotgun (WGS) entry which is preliminary data.</text>
</comment>
<feature type="region of interest" description="Disordered" evidence="3">
    <location>
        <begin position="55"/>
        <end position="122"/>
    </location>
</feature>
<protein>
    <submittedName>
        <fullName evidence="4">Chromatin accessibility complex protein 1</fullName>
    </submittedName>
</protein>
<dbReference type="AlphaFoldDB" id="A0A1D2M931"/>
<dbReference type="OMA" id="KKIMKIC"/>
<dbReference type="CDD" id="cd22929">
    <property type="entry name" value="HFD_POLE4-like"/>
    <property type="match status" value="1"/>
</dbReference>
<gene>
    <name evidence="4" type="ORF">Ocin01_17235</name>
</gene>
<organism evidence="4 5">
    <name type="scientific">Orchesella cincta</name>
    <name type="common">Springtail</name>
    <name type="synonym">Podura cincta</name>
    <dbReference type="NCBI Taxonomy" id="48709"/>
    <lineage>
        <taxon>Eukaryota</taxon>
        <taxon>Metazoa</taxon>
        <taxon>Ecdysozoa</taxon>
        <taxon>Arthropoda</taxon>
        <taxon>Hexapoda</taxon>
        <taxon>Collembola</taxon>
        <taxon>Entomobryomorpha</taxon>
        <taxon>Entomobryoidea</taxon>
        <taxon>Orchesellidae</taxon>
        <taxon>Orchesellinae</taxon>
        <taxon>Orchesella</taxon>
    </lineage>
</organism>
<dbReference type="GO" id="GO:0046982">
    <property type="term" value="F:protein heterodimerization activity"/>
    <property type="evidence" value="ECO:0007669"/>
    <property type="project" value="InterPro"/>
</dbReference>
<name>A0A1D2M931_ORCCI</name>
<feature type="compositionally biased region" description="Acidic residues" evidence="3">
    <location>
        <begin position="68"/>
        <end position="99"/>
    </location>
</feature>
<dbReference type="Gene3D" id="1.10.20.10">
    <property type="entry name" value="Histone, subunit A"/>
    <property type="match status" value="1"/>
</dbReference>
<keyword evidence="5" id="KW-1185">Reference proteome</keyword>
<dbReference type="OrthoDB" id="636685at2759"/>
<evidence type="ECO:0000313" key="4">
    <source>
        <dbReference type="EMBL" id="ODM89449.1"/>
    </source>
</evidence>
<dbReference type="InterPro" id="IPR009072">
    <property type="entry name" value="Histone-fold"/>
</dbReference>
<feature type="region of interest" description="Disordered" evidence="3">
    <location>
        <begin position="1"/>
        <end position="30"/>
    </location>
</feature>
<accession>A0A1D2M931</accession>